<dbReference type="PANTHER" id="PTHR12203">
    <property type="entry name" value="KDEL LYS-ASP-GLU-LEU CONTAINING - RELATED"/>
    <property type="match status" value="1"/>
</dbReference>
<feature type="domain" description="Glycosyl transferase CAP10" evidence="1">
    <location>
        <begin position="302"/>
        <end position="591"/>
    </location>
</feature>
<dbReference type="OrthoDB" id="541052at2759"/>
<sequence length="599" mass="69927">MLALLLGRGIKRLCVTITFITGLLLFYNRPRGSNIDLLSRSNGDSSQPRSGFSLPRFLPSFKQGRDQKPIRYPVHPRLRNGLIDTNMSGRHPVADLIDRGERTWKARLERQSKTLEMAVEEYKRRYKRLPPKGFDDWWRFAKENRVVLIDEFDALFRNVEPYFALSPRLFNSRVERLSKELSFSFSITVKNGTLTLGGERARYSRAQDIRDLLEPVAQWLPDLELYASDHDKGNIILGKDQYDMALELANDESYFTEPQLKHYEDRNRNSQRNLRSACHPFSNAIMNPKPDANSSHTFLAHPLASFDYCSDPSLIKLHGSFAFDHTHESRLEPMWVHCKWAQDFSFLLPALPGFEDIIRDPLNVVPWSQRRDTRLFWRARSTGVDFHTGWNWKAAHRIRLHFHAKDKAGQVELLQEVNDVFLEDRPWKKGSHELLLRDQVSWKTRAQVCNEPPPFCENISKEVEFLQVVPQSRGQDAKYVIDIDGNGWSQRYARLLSSGSVVFKSTIFPEWNTEWLVPFYHYIPVKVDYSDIFDLMSFFTGWPDGTPGHDELAEKIAMNAVNFVRDHWRIEDMQAYMFRFLLEYARLASPDRDAASYRD</sequence>
<dbReference type="InParanoid" id="G4T8S9"/>
<evidence type="ECO:0000313" key="2">
    <source>
        <dbReference type="EMBL" id="CCA67724.1"/>
    </source>
</evidence>
<dbReference type="Proteomes" id="UP000007148">
    <property type="component" value="Unassembled WGS sequence"/>
</dbReference>
<proteinExistence type="predicted"/>
<gene>
    <name evidence="2" type="ORF">PIIN_01551</name>
</gene>
<accession>G4T8S9</accession>
<dbReference type="InterPro" id="IPR051091">
    <property type="entry name" value="O-Glucosyltr/Glycosyltrsf_90"/>
</dbReference>
<keyword evidence="3" id="KW-1185">Reference proteome</keyword>
<dbReference type="PANTHER" id="PTHR12203:SF118">
    <property type="entry name" value="BETA-1,2-XYLOSYLTRANSFERASE 1"/>
    <property type="match status" value="1"/>
</dbReference>
<dbReference type="AlphaFoldDB" id="G4T8S9"/>
<dbReference type="OMA" id="CKVDYSD"/>
<dbReference type="EMBL" id="CAFZ01000018">
    <property type="protein sequence ID" value="CCA67724.1"/>
    <property type="molecule type" value="Genomic_DNA"/>
</dbReference>
<dbReference type="InterPro" id="IPR006598">
    <property type="entry name" value="CAP10"/>
</dbReference>
<reference evidence="2 3" key="1">
    <citation type="journal article" date="2011" name="PLoS Pathog.">
        <title>Endophytic Life Strategies Decoded by Genome and Transcriptome Analyses of the Mutualistic Root Symbiont Piriformospora indica.</title>
        <authorList>
            <person name="Zuccaro A."/>
            <person name="Lahrmann U."/>
            <person name="Guldener U."/>
            <person name="Langen G."/>
            <person name="Pfiffi S."/>
            <person name="Biedenkopf D."/>
            <person name="Wong P."/>
            <person name="Samans B."/>
            <person name="Grimm C."/>
            <person name="Basiewicz M."/>
            <person name="Murat C."/>
            <person name="Martin F."/>
            <person name="Kogel K.H."/>
        </authorList>
    </citation>
    <scope>NUCLEOTIDE SEQUENCE [LARGE SCALE GENOMIC DNA]</scope>
    <source>
        <strain evidence="2 3">DSM 11827</strain>
    </source>
</reference>
<dbReference type="STRING" id="1109443.G4T8S9"/>
<protein>
    <submittedName>
        <fullName evidence="2">Related to CAP1-Cryptococcus gattii</fullName>
    </submittedName>
</protein>
<dbReference type="Pfam" id="PF05686">
    <property type="entry name" value="Glyco_transf_90"/>
    <property type="match status" value="1"/>
</dbReference>
<comment type="caution">
    <text evidence="2">The sequence shown here is derived from an EMBL/GenBank/DDBJ whole genome shotgun (WGS) entry which is preliminary data.</text>
</comment>
<dbReference type="HOGENOM" id="CLU_005027_3_1_1"/>
<dbReference type="eggNOG" id="KOG2458">
    <property type="taxonomic scope" value="Eukaryota"/>
</dbReference>
<evidence type="ECO:0000313" key="3">
    <source>
        <dbReference type="Proteomes" id="UP000007148"/>
    </source>
</evidence>
<evidence type="ECO:0000259" key="1">
    <source>
        <dbReference type="SMART" id="SM00672"/>
    </source>
</evidence>
<name>G4T8S9_SERID</name>
<dbReference type="SMART" id="SM00672">
    <property type="entry name" value="CAP10"/>
    <property type="match status" value="1"/>
</dbReference>
<organism evidence="2 3">
    <name type="scientific">Serendipita indica (strain DSM 11827)</name>
    <name type="common">Root endophyte fungus</name>
    <name type="synonym">Piriformospora indica</name>
    <dbReference type="NCBI Taxonomy" id="1109443"/>
    <lineage>
        <taxon>Eukaryota</taxon>
        <taxon>Fungi</taxon>
        <taxon>Dikarya</taxon>
        <taxon>Basidiomycota</taxon>
        <taxon>Agaricomycotina</taxon>
        <taxon>Agaricomycetes</taxon>
        <taxon>Sebacinales</taxon>
        <taxon>Serendipitaceae</taxon>
        <taxon>Serendipita</taxon>
    </lineage>
</organism>